<dbReference type="PANTHER" id="PTHR43512">
    <property type="entry name" value="TRANSLATION FACTOR GUF1-RELATED"/>
    <property type="match status" value="1"/>
</dbReference>
<keyword evidence="8 9" id="KW-0472">Membrane</keyword>
<comment type="catalytic activity">
    <reaction evidence="9">
        <text>GTP + H2O = GDP + phosphate + H(+)</text>
        <dbReference type="Rhea" id="RHEA:19669"/>
        <dbReference type="ChEBI" id="CHEBI:15377"/>
        <dbReference type="ChEBI" id="CHEBI:15378"/>
        <dbReference type="ChEBI" id="CHEBI:37565"/>
        <dbReference type="ChEBI" id="CHEBI:43474"/>
        <dbReference type="ChEBI" id="CHEBI:58189"/>
        <dbReference type="EC" id="3.6.5.n1"/>
    </reaction>
</comment>
<dbReference type="CDD" id="cd03709">
    <property type="entry name" value="lepA_C"/>
    <property type="match status" value="1"/>
</dbReference>
<proteinExistence type="inferred from homology"/>
<dbReference type="PROSITE" id="PS00301">
    <property type="entry name" value="G_TR_1"/>
    <property type="match status" value="1"/>
</dbReference>
<evidence type="ECO:0000256" key="10">
    <source>
        <dbReference type="SAM" id="MobiDB-lite"/>
    </source>
</evidence>
<dbReference type="FunFam" id="3.30.70.2570:FF:000001">
    <property type="entry name" value="Translation factor GUF1, mitochondrial"/>
    <property type="match status" value="1"/>
</dbReference>
<dbReference type="Pfam" id="PF00009">
    <property type="entry name" value="GTP_EFTU"/>
    <property type="match status" value="1"/>
</dbReference>
<comment type="caution">
    <text evidence="12">The sequence shown here is derived from an EMBL/GenBank/DDBJ whole genome shotgun (WGS) entry which is preliminary data.</text>
</comment>
<dbReference type="GO" id="GO:0005743">
    <property type="term" value="C:mitochondrial inner membrane"/>
    <property type="evidence" value="ECO:0007669"/>
    <property type="project" value="UniProtKB-SubCell"/>
</dbReference>
<dbReference type="InterPro" id="IPR004161">
    <property type="entry name" value="EFTu-like_2"/>
</dbReference>
<dbReference type="FunFam" id="3.40.50.300:FF:000078">
    <property type="entry name" value="Elongation factor 4"/>
    <property type="match status" value="1"/>
</dbReference>
<dbReference type="InterPro" id="IPR035647">
    <property type="entry name" value="EFG_III/V"/>
</dbReference>
<protein>
    <submittedName>
        <fullName evidence="12">Translation factor guf1 mitochondrial</fullName>
    </submittedName>
</protein>
<feature type="domain" description="Tr-type G" evidence="11">
    <location>
        <begin position="72"/>
        <end position="253"/>
    </location>
</feature>
<dbReference type="Gene3D" id="3.40.50.300">
    <property type="entry name" value="P-loop containing nucleotide triphosphate hydrolases"/>
    <property type="match status" value="1"/>
</dbReference>
<dbReference type="Gene3D" id="2.40.30.10">
    <property type="entry name" value="Translation factors"/>
    <property type="match status" value="1"/>
</dbReference>
<evidence type="ECO:0000256" key="3">
    <source>
        <dbReference type="ARBA" id="ARBA00022792"/>
    </source>
</evidence>
<comment type="similarity">
    <text evidence="1">Belongs to the TRAFAC class translation factor GTPase superfamily. Classic translation factor GTPase family. LepA subfamily.</text>
</comment>
<dbReference type="CDD" id="cd01890">
    <property type="entry name" value="LepA"/>
    <property type="match status" value="1"/>
</dbReference>
<gene>
    <name evidence="12" type="primary">GUF1</name>
    <name evidence="12" type="ORF">H4R18_000089</name>
</gene>
<organism evidence="12 13">
    <name type="scientific">Coemansia javaensis</name>
    <dbReference type="NCBI Taxonomy" id="2761396"/>
    <lineage>
        <taxon>Eukaryota</taxon>
        <taxon>Fungi</taxon>
        <taxon>Fungi incertae sedis</taxon>
        <taxon>Zoopagomycota</taxon>
        <taxon>Kickxellomycotina</taxon>
        <taxon>Kickxellomycetes</taxon>
        <taxon>Kickxellales</taxon>
        <taxon>Kickxellaceae</taxon>
        <taxon>Coemansia</taxon>
    </lineage>
</organism>
<dbReference type="Pfam" id="PF06421">
    <property type="entry name" value="LepA_C"/>
    <property type="match status" value="1"/>
</dbReference>
<dbReference type="Gene3D" id="3.30.70.240">
    <property type="match status" value="1"/>
</dbReference>
<evidence type="ECO:0000256" key="2">
    <source>
        <dbReference type="ARBA" id="ARBA00022741"/>
    </source>
</evidence>
<dbReference type="InterPro" id="IPR005225">
    <property type="entry name" value="Small_GTP-bd"/>
</dbReference>
<keyword evidence="3 9" id="KW-0999">Mitochondrion inner membrane</keyword>
<dbReference type="GO" id="GO:0005525">
    <property type="term" value="F:GTP binding"/>
    <property type="evidence" value="ECO:0007669"/>
    <property type="project" value="UniProtKB-UniRule"/>
</dbReference>
<dbReference type="SUPFAM" id="SSF50447">
    <property type="entry name" value="Translation proteins"/>
    <property type="match status" value="1"/>
</dbReference>
<evidence type="ECO:0000259" key="11">
    <source>
        <dbReference type="PROSITE" id="PS51722"/>
    </source>
</evidence>
<dbReference type="InterPro" id="IPR027417">
    <property type="entry name" value="P-loop_NTPase"/>
</dbReference>
<dbReference type="FunFam" id="3.30.70.240:FF:000007">
    <property type="entry name" value="Translation factor GUF1, mitochondrial"/>
    <property type="match status" value="1"/>
</dbReference>
<dbReference type="PANTHER" id="PTHR43512:SF7">
    <property type="entry name" value="TRANSLATION FACTOR GUF1, MITOCHONDRIAL"/>
    <property type="match status" value="1"/>
</dbReference>
<comment type="function">
    <text evidence="9">Promotes mitochondrial protein synthesis. May act as a fidelity factor of the translation reaction, by catalyzing a one-codon backward translocation of tRNAs on improperly translocated ribosomes. Binds to mitochondrial ribosomes in a GTP-dependent manner.</text>
</comment>
<feature type="compositionally biased region" description="Low complexity" evidence="10">
    <location>
        <begin position="45"/>
        <end position="56"/>
    </location>
</feature>
<dbReference type="OrthoDB" id="1074at2759"/>
<dbReference type="PRINTS" id="PR00315">
    <property type="entry name" value="ELONGATNFCT"/>
</dbReference>
<evidence type="ECO:0000256" key="1">
    <source>
        <dbReference type="ARBA" id="ARBA00005454"/>
    </source>
</evidence>
<evidence type="ECO:0000313" key="13">
    <source>
        <dbReference type="Proteomes" id="UP001140217"/>
    </source>
</evidence>
<evidence type="ECO:0000313" key="12">
    <source>
        <dbReference type="EMBL" id="KAJ2786242.1"/>
    </source>
</evidence>
<dbReference type="GO" id="GO:0045727">
    <property type="term" value="P:positive regulation of translation"/>
    <property type="evidence" value="ECO:0007669"/>
    <property type="project" value="UniProtKB-UniRule"/>
</dbReference>
<dbReference type="InterPro" id="IPR013842">
    <property type="entry name" value="LepA_CTD"/>
</dbReference>
<dbReference type="InterPro" id="IPR035654">
    <property type="entry name" value="LepA_IV"/>
</dbReference>
<dbReference type="Gene3D" id="3.30.70.870">
    <property type="entry name" value="Elongation Factor G (Translational Gtpase), domain 3"/>
    <property type="match status" value="1"/>
</dbReference>
<dbReference type="InterPro" id="IPR000640">
    <property type="entry name" value="EFG_V-like"/>
</dbReference>
<keyword evidence="7 9" id="KW-0342">GTP-binding</keyword>
<dbReference type="Proteomes" id="UP001140217">
    <property type="component" value="Unassembled WGS sequence"/>
</dbReference>
<dbReference type="InterPro" id="IPR038363">
    <property type="entry name" value="LepA_C_sf"/>
</dbReference>
<feature type="binding site" evidence="9">
    <location>
        <begin position="81"/>
        <end position="88"/>
    </location>
    <ligand>
        <name>GTP</name>
        <dbReference type="ChEBI" id="CHEBI:37565"/>
    </ligand>
</feature>
<feature type="region of interest" description="Disordered" evidence="10">
    <location>
        <begin position="45"/>
        <end position="65"/>
    </location>
</feature>
<name>A0A9W8HKV0_9FUNG</name>
<evidence type="ECO:0000256" key="9">
    <source>
        <dbReference type="HAMAP-Rule" id="MF_03137"/>
    </source>
</evidence>
<comment type="similarity">
    <text evidence="9">Belongs to the GTP-binding elongation factor family. LepA subfamily.</text>
</comment>
<comment type="subcellular location">
    <subcellularLocation>
        <location evidence="9">Mitochondrion inner membrane</location>
        <topology evidence="9">Peripheral membrane protein</topology>
        <orientation evidence="9">Matrix side</orientation>
    </subcellularLocation>
</comment>
<keyword evidence="4 9" id="KW-0378">Hydrolase</keyword>
<keyword evidence="5 9" id="KW-0648">Protein biosynthesis</keyword>
<dbReference type="EMBL" id="JANBUL010000003">
    <property type="protein sequence ID" value="KAJ2786242.1"/>
    <property type="molecule type" value="Genomic_DNA"/>
</dbReference>
<dbReference type="FunFam" id="2.40.30.10:FF:000015">
    <property type="entry name" value="Translation factor GUF1, mitochondrial"/>
    <property type="match status" value="1"/>
</dbReference>
<keyword evidence="2 9" id="KW-0547">Nucleotide-binding</keyword>
<evidence type="ECO:0000256" key="5">
    <source>
        <dbReference type="ARBA" id="ARBA00022917"/>
    </source>
</evidence>
<dbReference type="NCBIfam" id="TIGR01393">
    <property type="entry name" value="lepA"/>
    <property type="match status" value="1"/>
</dbReference>
<sequence>MVRRLRPVGWALWRGLGGPTPPPSQQLLLRNGLLLLHLQRRLYSNSNSNSNNSNNSARGPDGEIDLSGYPPERIRNFSIIAHIDHGKSTLADRLLELTGVISKTGKNKQVLDKLKVERERGITVKAQSASMFYEHGGHKYLLNLIDTPGHVDFSYEVSRSLAACQGTILLVDAAQGIQAQTVANFYLAFGEGLAVVPMLNKVDLPTAEPARAAEQIESAFEIDASGVLHMSAKTGLGVDRVLPAVIEKIPPPGGRIDRPLRALLFDTWYDKYVGVVCLVAVKDGAIRKGCRIVSSHSKTRYEVAEVGIMHPEPTPTTSLQVGQVGYITCNMKSISEAHVGDTFYRDKEPVEALPGFVPAKSMVFAGVFPVDADEFDRLDESVQKLTLNDSSVSVHKETSAALGQGWRLGFLGTLHMDVFRQRLEEEYDANVLVTAPTVPYQIKYRDGRTQFIRTPADFPSAAAMQDAVEATLEPFVSATMIFPEQYMGAMLELCTVHRGEIQGHTFIDESRVMLKCRLPTAEIVTDFFDRLKSKSQGFASFDYEEAGYDASDLVKMEVLLNGEPVDALAAVMHRRTVAAAGRDMAQRLKGVIRRQLFDIIIQTAANGKIVARETVKQLRKNVTAKCYGGDVSRKMKLLNKQKEGKKRMKKFGKVELPQEAFLDVMTTSKKDPGRQ</sequence>
<dbReference type="GO" id="GO:0005759">
    <property type="term" value="C:mitochondrial matrix"/>
    <property type="evidence" value="ECO:0007669"/>
    <property type="project" value="UniProtKB-UniRule"/>
</dbReference>
<evidence type="ECO:0000256" key="7">
    <source>
        <dbReference type="ARBA" id="ARBA00023134"/>
    </source>
</evidence>
<dbReference type="InterPro" id="IPR006297">
    <property type="entry name" value="EF-4"/>
</dbReference>
<dbReference type="PROSITE" id="PS51722">
    <property type="entry name" value="G_TR_2"/>
    <property type="match status" value="1"/>
</dbReference>
<evidence type="ECO:0000256" key="6">
    <source>
        <dbReference type="ARBA" id="ARBA00023128"/>
    </source>
</evidence>
<keyword evidence="6 9" id="KW-0496">Mitochondrion</keyword>
<keyword evidence="13" id="KW-1185">Reference proteome</keyword>
<dbReference type="InterPro" id="IPR009000">
    <property type="entry name" value="Transl_B-barrel_sf"/>
</dbReference>
<dbReference type="InterPro" id="IPR000795">
    <property type="entry name" value="T_Tr_GTP-bd_dom"/>
</dbReference>
<dbReference type="Pfam" id="PF00679">
    <property type="entry name" value="EFG_C"/>
    <property type="match status" value="1"/>
</dbReference>
<dbReference type="CDD" id="cd16260">
    <property type="entry name" value="EF4_III"/>
    <property type="match status" value="1"/>
</dbReference>
<dbReference type="GO" id="GO:0003924">
    <property type="term" value="F:GTPase activity"/>
    <property type="evidence" value="ECO:0007669"/>
    <property type="project" value="UniProtKB-UniRule"/>
</dbReference>
<dbReference type="AlphaFoldDB" id="A0A9W8HKV0"/>
<dbReference type="Gene3D" id="3.30.70.2570">
    <property type="entry name" value="Elongation factor 4, C-terminal domain"/>
    <property type="match status" value="1"/>
</dbReference>
<feature type="binding site" evidence="9">
    <location>
        <begin position="146"/>
        <end position="150"/>
    </location>
    <ligand>
        <name>GTP</name>
        <dbReference type="ChEBI" id="CHEBI:37565"/>
    </ligand>
</feature>
<evidence type="ECO:0000256" key="8">
    <source>
        <dbReference type="ARBA" id="ARBA00023136"/>
    </source>
</evidence>
<dbReference type="HAMAP" id="MF_00071">
    <property type="entry name" value="LepA"/>
    <property type="match status" value="1"/>
</dbReference>
<dbReference type="NCBIfam" id="TIGR00231">
    <property type="entry name" value="small_GTP"/>
    <property type="match status" value="1"/>
</dbReference>
<reference evidence="12" key="1">
    <citation type="submission" date="2022-07" db="EMBL/GenBank/DDBJ databases">
        <title>Phylogenomic reconstructions and comparative analyses of Kickxellomycotina fungi.</title>
        <authorList>
            <person name="Reynolds N.K."/>
            <person name="Stajich J.E."/>
            <person name="Barry K."/>
            <person name="Grigoriev I.V."/>
            <person name="Crous P."/>
            <person name="Smith M.E."/>
        </authorList>
    </citation>
    <scope>NUCLEOTIDE SEQUENCE</scope>
    <source>
        <strain evidence="12">NBRC 105414</strain>
    </source>
</reference>
<dbReference type="Pfam" id="PF03144">
    <property type="entry name" value="GTP_EFTU_D2"/>
    <property type="match status" value="1"/>
</dbReference>
<dbReference type="GO" id="GO:0097177">
    <property type="term" value="F:mitochondrial ribosome binding"/>
    <property type="evidence" value="ECO:0007669"/>
    <property type="project" value="TreeGrafter"/>
</dbReference>
<dbReference type="InterPro" id="IPR031157">
    <property type="entry name" value="G_TR_CS"/>
</dbReference>
<dbReference type="GO" id="GO:0006412">
    <property type="term" value="P:translation"/>
    <property type="evidence" value="ECO:0007669"/>
    <property type="project" value="UniProtKB-KW"/>
</dbReference>
<dbReference type="CDD" id="cd03699">
    <property type="entry name" value="EF4_II"/>
    <property type="match status" value="1"/>
</dbReference>
<accession>A0A9W8HKV0</accession>
<evidence type="ECO:0000256" key="4">
    <source>
        <dbReference type="ARBA" id="ARBA00022801"/>
    </source>
</evidence>
<feature type="binding site" evidence="9">
    <location>
        <begin position="200"/>
        <end position="203"/>
    </location>
    <ligand>
        <name>GTP</name>
        <dbReference type="ChEBI" id="CHEBI:37565"/>
    </ligand>
</feature>
<dbReference type="FunFam" id="3.30.70.870:FF:000004">
    <property type="entry name" value="Translation factor GUF1, mitochondrial"/>
    <property type="match status" value="1"/>
</dbReference>
<dbReference type="SUPFAM" id="SSF54980">
    <property type="entry name" value="EF-G C-terminal domain-like"/>
    <property type="match status" value="2"/>
</dbReference>
<dbReference type="SUPFAM" id="SSF52540">
    <property type="entry name" value="P-loop containing nucleoside triphosphate hydrolases"/>
    <property type="match status" value="1"/>
</dbReference>